<dbReference type="AlphaFoldDB" id="A0A239JVP1"/>
<evidence type="ECO:0000256" key="1">
    <source>
        <dbReference type="SAM" id="MobiDB-lite"/>
    </source>
</evidence>
<reference evidence="2 3" key="1">
    <citation type="submission" date="2017-06" db="EMBL/GenBank/DDBJ databases">
        <authorList>
            <person name="Kim H.J."/>
            <person name="Triplett B.A."/>
        </authorList>
    </citation>
    <scope>NUCLEOTIDE SEQUENCE [LARGE SCALE GENOMIC DNA]</scope>
    <source>
        <strain evidence="2 3">DSM 18704</strain>
    </source>
</reference>
<dbReference type="Proteomes" id="UP000198356">
    <property type="component" value="Unassembled WGS sequence"/>
</dbReference>
<keyword evidence="3" id="KW-1185">Reference proteome</keyword>
<protein>
    <submittedName>
        <fullName evidence="2">Uncharacterized protein</fullName>
    </submittedName>
</protein>
<feature type="compositionally biased region" description="Basic and acidic residues" evidence="1">
    <location>
        <begin position="1"/>
        <end position="10"/>
    </location>
</feature>
<feature type="region of interest" description="Disordered" evidence="1">
    <location>
        <begin position="1"/>
        <end position="21"/>
    </location>
</feature>
<evidence type="ECO:0000313" key="2">
    <source>
        <dbReference type="EMBL" id="SNT09977.1"/>
    </source>
</evidence>
<evidence type="ECO:0000313" key="3">
    <source>
        <dbReference type="Proteomes" id="UP000198356"/>
    </source>
</evidence>
<sequence length="41" mass="4682">MFYRLQKEEGSVAFSSRSRADEAGAVCPLTAKDRYTRDGRR</sequence>
<organism evidence="2 3">
    <name type="scientific">Granulicella rosea</name>
    <dbReference type="NCBI Taxonomy" id="474952"/>
    <lineage>
        <taxon>Bacteria</taxon>
        <taxon>Pseudomonadati</taxon>
        <taxon>Acidobacteriota</taxon>
        <taxon>Terriglobia</taxon>
        <taxon>Terriglobales</taxon>
        <taxon>Acidobacteriaceae</taxon>
        <taxon>Granulicella</taxon>
    </lineage>
</organism>
<name>A0A239JVP1_9BACT</name>
<gene>
    <name evidence="2" type="ORF">SAMN05421770_104161</name>
</gene>
<dbReference type="EMBL" id="FZOU01000004">
    <property type="protein sequence ID" value="SNT09977.1"/>
    <property type="molecule type" value="Genomic_DNA"/>
</dbReference>
<proteinExistence type="predicted"/>
<accession>A0A239JVP1</accession>